<keyword evidence="6" id="KW-0961">Cell wall biogenesis/degradation</keyword>
<dbReference type="GO" id="GO:0071555">
    <property type="term" value="P:cell wall organization"/>
    <property type="evidence" value="ECO:0007669"/>
    <property type="project" value="UniProtKB-KW"/>
</dbReference>
<dbReference type="OrthoDB" id="9791132at2"/>
<dbReference type="AlphaFoldDB" id="F7Q192"/>
<keyword evidence="5" id="KW-0573">Peptidoglycan synthesis</keyword>
<protein>
    <submittedName>
        <fullName evidence="12">D-alanyl-D-alanine carboxypeptidase penicillin-binding protein 5-6</fullName>
        <ecNumber evidence="12">3.4.16.4</ecNumber>
    </submittedName>
</protein>
<dbReference type="InParanoid" id="F7Q192"/>
<dbReference type="InterPro" id="IPR001967">
    <property type="entry name" value="Peptidase_S11_N"/>
</dbReference>
<dbReference type="eggNOG" id="COG1686">
    <property type="taxonomic scope" value="Bacteria"/>
</dbReference>
<dbReference type="Gene3D" id="3.40.710.10">
    <property type="entry name" value="DD-peptidase/beta-lactamase superfamily"/>
    <property type="match status" value="1"/>
</dbReference>
<evidence type="ECO:0000259" key="11">
    <source>
        <dbReference type="Pfam" id="PF00768"/>
    </source>
</evidence>
<evidence type="ECO:0000256" key="1">
    <source>
        <dbReference type="ARBA" id="ARBA00007164"/>
    </source>
</evidence>
<dbReference type="EMBL" id="AFNU02000003">
    <property type="protein sequence ID" value="ERJ12809.1"/>
    <property type="molecule type" value="Genomic_DNA"/>
</dbReference>
<organism evidence="12 13">
    <name type="scientific">Haloplasma contractile SSD-17B</name>
    <dbReference type="NCBI Taxonomy" id="1033810"/>
    <lineage>
        <taxon>Bacteria</taxon>
        <taxon>Bacillati</taxon>
        <taxon>Mycoplasmatota</taxon>
        <taxon>Mollicutes</taxon>
        <taxon>Haloplasmatales</taxon>
        <taxon>Haloplasmataceae</taxon>
        <taxon>Haloplasma</taxon>
    </lineage>
</organism>
<dbReference type="GO" id="GO:0008360">
    <property type="term" value="P:regulation of cell shape"/>
    <property type="evidence" value="ECO:0007669"/>
    <property type="project" value="UniProtKB-KW"/>
</dbReference>
<dbReference type="GO" id="GO:0006508">
    <property type="term" value="P:proteolysis"/>
    <property type="evidence" value="ECO:0007669"/>
    <property type="project" value="InterPro"/>
</dbReference>
<keyword evidence="13" id="KW-1185">Reference proteome</keyword>
<keyword evidence="12" id="KW-0645">Protease</keyword>
<sequence length="379" mass="43419">MKKRLLIIISFIMVLLINFGSTVQADEELTADAPFVSADCATLLESNSGRVLFQKDAHKRRPIASISKIMTAIVAIENKRLDDMVTVDQETTLQIGSSIYLQEGDSLTLEDLIYGLMLRSGNDAAYLIAKYVGDGDVNTFYTMMNEKAKEIGMNNSTFENSSGLDETTKNISTAYDMALLMQYAMNNPMFRKITGTEVYKTTTQNGRTYVWTTKHRLIKYYDDIIGGKTGYTKLAKRTLVTVSRKDELELITVTLNGPNDWQDHKRMFDYGFNQYEMKTFMRRGIFEVPNDQKDLYFNDHDILYPVKANELKDYKFVIEVRNEASNEANLILKHNGEEIMSKPVNKADMSHLKEQDDFFDVMDLVTWIDDRLHGVYDGQ</sequence>
<dbReference type="GO" id="GO:0009252">
    <property type="term" value="P:peptidoglycan biosynthetic process"/>
    <property type="evidence" value="ECO:0007669"/>
    <property type="project" value="UniProtKB-KW"/>
</dbReference>
<feature type="binding site" evidence="8">
    <location>
        <position position="228"/>
    </location>
    <ligand>
        <name>substrate</name>
    </ligand>
</feature>
<evidence type="ECO:0000313" key="13">
    <source>
        <dbReference type="Proteomes" id="UP000005707"/>
    </source>
</evidence>
<evidence type="ECO:0000256" key="5">
    <source>
        <dbReference type="ARBA" id="ARBA00022984"/>
    </source>
</evidence>
<dbReference type="FunCoup" id="F7Q192">
    <property type="interactions" value="30"/>
</dbReference>
<dbReference type="STRING" id="1033810.HLPCO_001149"/>
<reference evidence="12 13" key="2">
    <citation type="journal article" date="2013" name="PLoS ONE">
        <title>INDIGO - INtegrated Data Warehouse of MIcrobial GenOmes with Examples from the Red Sea Extremophiles.</title>
        <authorList>
            <person name="Alam I."/>
            <person name="Antunes A."/>
            <person name="Kamau A.A."/>
            <person name="Ba Alawi W."/>
            <person name="Kalkatawi M."/>
            <person name="Stingl U."/>
            <person name="Bajic V.B."/>
        </authorList>
    </citation>
    <scope>NUCLEOTIDE SEQUENCE [LARGE SCALE GENOMIC DNA]</scope>
    <source>
        <strain evidence="12 13">SSD-17B</strain>
    </source>
</reference>
<keyword evidence="3 12" id="KW-0378">Hydrolase</keyword>
<feature type="active site" description="Acyl-ester intermediate" evidence="7">
    <location>
        <position position="65"/>
    </location>
</feature>
<evidence type="ECO:0000256" key="6">
    <source>
        <dbReference type="ARBA" id="ARBA00023316"/>
    </source>
</evidence>
<name>F7Q192_9MOLU</name>
<comment type="similarity">
    <text evidence="1 9">Belongs to the peptidase S11 family.</text>
</comment>
<reference evidence="12 13" key="1">
    <citation type="journal article" date="2011" name="J. Bacteriol.">
        <title>Genome sequence of Haloplasma contractile, an unusual contractile bacterium from a deep-sea anoxic brine lake.</title>
        <authorList>
            <person name="Antunes A."/>
            <person name="Alam I."/>
            <person name="El Dorry H."/>
            <person name="Siam R."/>
            <person name="Robertson A."/>
            <person name="Bajic V.B."/>
            <person name="Stingl U."/>
        </authorList>
    </citation>
    <scope>NUCLEOTIDE SEQUENCE [LARGE SCALE GENOMIC DNA]</scope>
    <source>
        <strain evidence="12 13">SSD-17B</strain>
    </source>
</reference>
<dbReference type="InterPro" id="IPR012338">
    <property type="entry name" value="Beta-lactam/transpept-like"/>
</dbReference>
<feature type="active site" description="Proton acceptor" evidence="7">
    <location>
        <position position="68"/>
    </location>
</feature>
<evidence type="ECO:0000256" key="9">
    <source>
        <dbReference type="RuleBase" id="RU004016"/>
    </source>
</evidence>
<keyword evidence="12" id="KW-0121">Carboxypeptidase</keyword>
<dbReference type="Proteomes" id="UP000005707">
    <property type="component" value="Unassembled WGS sequence"/>
</dbReference>
<evidence type="ECO:0000256" key="3">
    <source>
        <dbReference type="ARBA" id="ARBA00022801"/>
    </source>
</evidence>
<keyword evidence="4" id="KW-0133">Cell shape</keyword>
<feature type="signal peptide" evidence="10">
    <location>
        <begin position="1"/>
        <end position="25"/>
    </location>
</feature>
<dbReference type="InterPro" id="IPR018044">
    <property type="entry name" value="Peptidase_S11"/>
</dbReference>
<gene>
    <name evidence="12" type="ORF">HLPCO_001149</name>
</gene>
<accession>F7Q192</accession>
<evidence type="ECO:0000256" key="7">
    <source>
        <dbReference type="PIRSR" id="PIRSR618044-1"/>
    </source>
</evidence>
<evidence type="ECO:0000256" key="10">
    <source>
        <dbReference type="SAM" id="SignalP"/>
    </source>
</evidence>
<proteinExistence type="inferred from homology"/>
<dbReference type="MEROPS" id="S11.004"/>
<dbReference type="RefSeq" id="WP_008825780.1">
    <property type="nucleotide sequence ID" value="NZ_AFNU02000003.1"/>
</dbReference>
<feature type="active site" evidence="7">
    <location>
        <position position="120"/>
    </location>
</feature>
<feature type="domain" description="Peptidase S11 D-alanyl-D-alanine carboxypeptidase A N-terminal" evidence="11">
    <location>
        <begin position="30"/>
        <end position="258"/>
    </location>
</feature>
<comment type="caution">
    <text evidence="12">The sequence shown here is derived from an EMBL/GenBank/DDBJ whole genome shotgun (WGS) entry which is preliminary data.</text>
</comment>
<evidence type="ECO:0000313" key="12">
    <source>
        <dbReference type="EMBL" id="ERJ12809.1"/>
    </source>
</evidence>
<evidence type="ECO:0000256" key="2">
    <source>
        <dbReference type="ARBA" id="ARBA00022729"/>
    </source>
</evidence>
<dbReference type="Pfam" id="PF00768">
    <property type="entry name" value="Peptidase_S11"/>
    <property type="match status" value="1"/>
</dbReference>
<dbReference type="PANTHER" id="PTHR21581">
    <property type="entry name" value="D-ALANYL-D-ALANINE CARBOXYPEPTIDASE"/>
    <property type="match status" value="1"/>
</dbReference>
<dbReference type="PRINTS" id="PR00725">
    <property type="entry name" value="DADACBPTASE1"/>
</dbReference>
<evidence type="ECO:0000256" key="4">
    <source>
        <dbReference type="ARBA" id="ARBA00022960"/>
    </source>
</evidence>
<feature type="chain" id="PRO_5003360187" evidence="10">
    <location>
        <begin position="26"/>
        <end position="379"/>
    </location>
</feature>
<keyword evidence="2 10" id="KW-0732">Signal</keyword>
<dbReference type="EC" id="3.4.16.4" evidence="12"/>
<evidence type="ECO:0000256" key="8">
    <source>
        <dbReference type="PIRSR" id="PIRSR618044-2"/>
    </source>
</evidence>
<dbReference type="SUPFAM" id="SSF56601">
    <property type="entry name" value="beta-lactamase/transpeptidase-like"/>
    <property type="match status" value="1"/>
</dbReference>
<dbReference type="PANTHER" id="PTHR21581:SF33">
    <property type="entry name" value="D-ALANYL-D-ALANINE CARBOXYPEPTIDASE DACB"/>
    <property type="match status" value="1"/>
</dbReference>
<dbReference type="GO" id="GO:0009002">
    <property type="term" value="F:serine-type D-Ala-D-Ala carboxypeptidase activity"/>
    <property type="evidence" value="ECO:0007669"/>
    <property type="project" value="UniProtKB-EC"/>
</dbReference>